<evidence type="ECO:0000313" key="6">
    <source>
        <dbReference type="Proteomes" id="UP001205311"/>
    </source>
</evidence>
<dbReference type="InterPro" id="IPR043129">
    <property type="entry name" value="ATPase_NBD"/>
</dbReference>
<feature type="compositionally biased region" description="Basic and acidic residues" evidence="4">
    <location>
        <begin position="417"/>
        <end position="426"/>
    </location>
</feature>
<dbReference type="Gene3D" id="3.90.640.10">
    <property type="entry name" value="Actin, Chain A, domain 4"/>
    <property type="match status" value="1"/>
</dbReference>
<dbReference type="SUPFAM" id="SSF53067">
    <property type="entry name" value="Actin-like ATPase domain"/>
    <property type="match status" value="2"/>
</dbReference>
<feature type="region of interest" description="Disordered" evidence="4">
    <location>
        <begin position="391"/>
        <end position="426"/>
    </location>
</feature>
<keyword evidence="6" id="KW-1185">Reference proteome</keyword>
<comment type="caution">
    <text evidence="5">The sequence shown here is derived from an EMBL/GenBank/DDBJ whole genome shotgun (WGS) entry which is preliminary data.</text>
</comment>
<evidence type="ECO:0000313" key="5">
    <source>
        <dbReference type="EMBL" id="MCP2262431.1"/>
    </source>
</evidence>
<dbReference type="Gene3D" id="3.30.420.40">
    <property type="match status" value="2"/>
</dbReference>
<reference evidence="5 6" key="1">
    <citation type="submission" date="2022-06" db="EMBL/GenBank/DDBJ databases">
        <title>Genomic Encyclopedia of Archaeal and Bacterial Type Strains, Phase II (KMG-II): from individual species to whole genera.</title>
        <authorList>
            <person name="Goeker M."/>
        </authorList>
    </citation>
    <scope>NUCLEOTIDE SEQUENCE [LARGE SCALE GENOMIC DNA]</scope>
    <source>
        <strain evidence="5 6">DSM 40477</strain>
    </source>
</reference>
<dbReference type="InterPro" id="IPR013126">
    <property type="entry name" value="Hsp_70_fam"/>
</dbReference>
<keyword evidence="1" id="KW-0547">Nucleotide-binding</keyword>
<name>A0ABT1I3R8_STRSD</name>
<accession>A0ABT1I3R8</accession>
<sequence length="509" mass="52564">MPYVVGVDVGPARTTAAVCRLDGPPGAPRPVVRLGARAASVPTLLHLSPDGSALVGEDAEQLAPTHPTLVARGFPQRVGDPTPMIIGGEPYLPEVLTAVLVQWVVDQVAAREGAPARHVAVTHPAGWGAHRTRAVLRALREIGVPDVSLVPRPVAAAELHAVREPVSAGAALAVVAVNGDGVECAVARRTETASFDLVGGARALDGLGGDHLVDLLLDHVRGELGRALDDLDHDDPGVRLALSRLRADCALAVDALATRAEAVIPVRLPRAHTRVAVSRGLVEDLARPAWEHAADALSRDVLSTLDSRPPEAALLVGESARAPLVPGLVGAALRCRVVVDPDPATALARGAATVARWRVAGHPRRPAPPPPPLVERTTVLEPVDAAPVLLRPADEDRAEPTAPPPRPPVEVLPIDLPPRRTLRDRVPGLRSGVRPALLGRPGVLAAGVVALLVAGVALTFTFQGDATPAPGADPGQATSSPDAAPSAPAVLNPPTRTPSSKPQPAKDGR</sequence>
<evidence type="ECO:0000256" key="2">
    <source>
        <dbReference type="ARBA" id="ARBA00022840"/>
    </source>
</evidence>
<proteinExistence type="predicted"/>
<feature type="region of interest" description="Disordered" evidence="4">
    <location>
        <begin position="467"/>
        <end position="509"/>
    </location>
</feature>
<dbReference type="RefSeq" id="WP_253674595.1">
    <property type="nucleotide sequence ID" value="NZ_JAMTCP010000069.1"/>
</dbReference>
<keyword evidence="3" id="KW-0143">Chaperone</keyword>
<evidence type="ECO:0000256" key="3">
    <source>
        <dbReference type="ARBA" id="ARBA00023186"/>
    </source>
</evidence>
<dbReference type="Pfam" id="PF00012">
    <property type="entry name" value="HSP70"/>
    <property type="match status" value="1"/>
</dbReference>
<keyword evidence="2" id="KW-0067">ATP-binding</keyword>
<evidence type="ECO:0000256" key="4">
    <source>
        <dbReference type="SAM" id="MobiDB-lite"/>
    </source>
</evidence>
<protein>
    <submittedName>
        <fullName evidence="5">Hsp70 protein</fullName>
    </submittedName>
</protein>
<evidence type="ECO:0000256" key="1">
    <source>
        <dbReference type="ARBA" id="ARBA00022741"/>
    </source>
</evidence>
<gene>
    <name evidence="5" type="ORF">LX15_006168</name>
</gene>
<dbReference type="Proteomes" id="UP001205311">
    <property type="component" value="Unassembled WGS sequence"/>
</dbReference>
<dbReference type="EMBL" id="JAMTCP010000069">
    <property type="protein sequence ID" value="MCP2262431.1"/>
    <property type="molecule type" value="Genomic_DNA"/>
</dbReference>
<feature type="compositionally biased region" description="Pro residues" evidence="4">
    <location>
        <begin position="401"/>
        <end position="410"/>
    </location>
</feature>
<organism evidence="5 6">
    <name type="scientific">Streptoalloteichus tenebrarius (strain ATCC 17920 / DSM 40477 / JCM 4838 / CBS 697.72 / NBRC 16177 / NCIMB 11028 / NRRL B-12390 / A12253. 1 / ISP 5477)</name>
    <name type="common">Streptomyces tenebrarius</name>
    <dbReference type="NCBI Taxonomy" id="1933"/>
    <lineage>
        <taxon>Bacteria</taxon>
        <taxon>Bacillati</taxon>
        <taxon>Actinomycetota</taxon>
        <taxon>Actinomycetes</taxon>
        <taxon>Pseudonocardiales</taxon>
        <taxon>Pseudonocardiaceae</taxon>
        <taxon>Streptoalloteichus</taxon>
    </lineage>
</organism>
<feature type="compositionally biased region" description="Low complexity" evidence="4">
    <location>
        <begin position="477"/>
        <end position="489"/>
    </location>
</feature>